<evidence type="ECO:0000313" key="1">
    <source>
        <dbReference type="EMBL" id="MEY1661565.1"/>
    </source>
</evidence>
<reference evidence="1 2" key="1">
    <citation type="submission" date="2024-07" db="EMBL/GenBank/DDBJ databases">
        <authorList>
            <person name="Ren Q."/>
        </authorList>
    </citation>
    <scope>NUCLEOTIDE SEQUENCE [LARGE SCALE GENOMIC DNA]</scope>
    <source>
        <strain evidence="1 2">REN37</strain>
    </source>
</reference>
<keyword evidence="2" id="KW-1185">Reference proteome</keyword>
<dbReference type="Proteomes" id="UP001562065">
    <property type="component" value="Unassembled WGS sequence"/>
</dbReference>
<dbReference type="EMBL" id="JBGCUO010000001">
    <property type="protein sequence ID" value="MEY1661565.1"/>
    <property type="molecule type" value="Genomic_DNA"/>
</dbReference>
<comment type="caution">
    <text evidence="1">The sequence shown here is derived from an EMBL/GenBank/DDBJ whole genome shotgun (WGS) entry which is preliminary data.</text>
</comment>
<organism evidence="1 2">
    <name type="scientific">Isoalcanivorax beigongshangi</name>
    <dbReference type="NCBI Taxonomy" id="3238810"/>
    <lineage>
        <taxon>Bacteria</taxon>
        <taxon>Pseudomonadati</taxon>
        <taxon>Pseudomonadota</taxon>
        <taxon>Gammaproteobacteria</taxon>
        <taxon>Oceanospirillales</taxon>
        <taxon>Alcanivoracaceae</taxon>
        <taxon>Isoalcanivorax</taxon>
    </lineage>
</organism>
<protein>
    <submittedName>
        <fullName evidence="1">Uncharacterized protein</fullName>
    </submittedName>
</protein>
<name>A0ABV4AFG2_9GAMM</name>
<sequence length="186" mass="19749">MDAINRILGQVPPAVRDNGTARERLEAIWRALGFSRSGLQTRVAGDLAERWAARHQSPRLPVDDPRAAQKRLDRCLNGEVAMPLDLAMDLIEVLPAEYRAAAVMLVFPAAAPAPAVSGLAAALDVNAEADVVTDLNRYVLAKTGGKGMSADQLEAMAISYETEAETCVALAREIRAKGTARTGGAS</sequence>
<proteinExistence type="predicted"/>
<accession>A0ABV4AFG2</accession>
<gene>
    <name evidence="1" type="ORF">AB5I84_05300</name>
</gene>
<dbReference type="RefSeq" id="WP_369454817.1">
    <property type="nucleotide sequence ID" value="NZ_JBGCUO010000001.1"/>
</dbReference>
<evidence type="ECO:0000313" key="2">
    <source>
        <dbReference type="Proteomes" id="UP001562065"/>
    </source>
</evidence>